<dbReference type="STRING" id="329046.A0A1Y2D291"/>
<evidence type="ECO:0000313" key="3">
    <source>
        <dbReference type="EMBL" id="ORY53408.1"/>
    </source>
</evidence>
<dbReference type="AlphaFoldDB" id="A0A1Y2D291"/>
<feature type="region of interest" description="Disordered" evidence="1">
    <location>
        <begin position="639"/>
        <end position="690"/>
    </location>
</feature>
<dbReference type="InterPro" id="IPR016024">
    <property type="entry name" value="ARM-type_fold"/>
</dbReference>
<protein>
    <recommendedName>
        <fullName evidence="2">Pre-rRNA-processing protein RIX1 N-terminal domain-containing protein</fullName>
    </recommendedName>
</protein>
<accession>A0A1Y2D291</accession>
<dbReference type="EMBL" id="MCGO01000001">
    <property type="protein sequence ID" value="ORY53408.1"/>
    <property type="molecule type" value="Genomic_DNA"/>
</dbReference>
<dbReference type="InterPro" id="IPR012583">
    <property type="entry name" value="RIX1_N"/>
</dbReference>
<name>A0A1Y2D291_9FUNG</name>
<proteinExistence type="predicted"/>
<reference evidence="3 4" key="1">
    <citation type="submission" date="2016-07" db="EMBL/GenBank/DDBJ databases">
        <title>Pervasive Adenine N6-methylation of Active Genes in Fungi.</title>
        <authorList>
            <consortium name="DOE Joint Genome Institute"/>
            <person name="Mondo S.J."/>
            <person name="Dannebaum R.O."/>
            <person name="Kuo R.C."/>
            <person name="Labutti K."/>
            <person name="Haridas S."/>
            <person name="Kuo A."/>
            <person name="Salamov A."/>
            <person name="Ahrendt S.R."/>
            <person name="Lipzen A."/>
            <person name="Sullivan W."/>
            <person name="Andreopoulos W.B."/>
            <person name="Clum A."/>
            <person name="Lindquist E."/>
            <person name="Daum C."/>
            <person name="Ramamoorthy G.K."/>
            <person name="Gryganskyi A."/>
            <person name="Culley D."/>
            <person name="Magnuson J.K."/>
            <person name="James T.Y."/>
            <person name="O'Malley M.A."/>
            <person name="Stajich J.E."/>
            <person name="Spatafora J.W."/>
            <person name="Visel A."/>
            <person name="Grigoriev I.V."/>
        </authorList>
    </citation>
    <scope>NUCLEOTIDE SEQUENCE [LARGE SCALE GENOMIC DNA]</scope>
    <source>
        <strain evidence="3 4">JEL800</strain>
    </source>
</reference>
<feature type="compositionally biased region" description="Basic and acidic residues" evidence="1">
    <location>
        <begin position="680"/>
        <end position="690"/>
    </location>
</feature>
<feature type="compositionally biased region" description="Acidic residues" evidence="1">
    <location>
        <begin position="731"/>
        <end position="764"/>
    </location>
</feature>
<evidence type="ECO:0000259" key="2">
    <source>
        <dbReference type="Pfam" id="PF08167"/>
    </source>
</evidence>
<dbReference type="Proteomes" id="UP000193642">
    <property type="component" value="Unassembled WGS sequence"/>
</dbReference>
<gene>
    <name evidence="3" type="ORF">BCR33DRAFT_844746</name>
</gene>
<evidence type="ECO:0000256" key="1">
    <source>
        <dbReference type="SAM" id="MobiDB-lite"/>
    </source>
</evidence>
<feature type="region of interest" description="Disordered" evidence="1">
    <location>
        <begin position="704"/>
        <end position="764"/>
    </location>
</feature>
<evidence type="ECO:0000313" key="4">
    <source>
        <dbReference type="Proteomes" id="UP000193642"/>
    </source>
</evidence>
<dbReference type="OrthoDB" id="20900at2759"/>
<feature type="compositionally biased region" description="Low complexity" evidence="1">
    <location>
        <begin position="665"/>
        <end position="679"/>
    </location>
</feature>
<organism evidence="3 4">
    <name type="scientific">Rhizoclosmatium globosum</name>
    <dbReference type="NCBI Taxonomy" id="329046"/>
    <lineage>
        <taxon>Eukaryota</taxon>
        <taxon>Fungi</taxon>
        <taxon>Fungi incertae sedis</taxon>
        <taxon>Chytridiomycota</taxon>
        <taxon>Chytridiomycota incertae sedis</taxon>
        <taxon>Chytridiomycetes</taxon>
        <taxon>Chytridiales</taxon>
        <taxon>Chytriomycetaceae</taxon>
        <taxon>Rhizoclosmatium</taxon>
    </lineage>
</organism>
<sequence length="764" mass="81743">MSVSQLVQLLGADGIPPTLTQLRTFVSAATSNPALLASLSKAEAALLVAKANKFAGNQKCNESLFVGAVMIRLLAANEVLLVEYAASWCNLLMSGAIKKSAGPLFDEALLTLRCLLVRSKQFAHLQRDVVTPTLQKLFVLLLQKVAASSPIAGQSEILVHTLNEYTILGSTFPSIAKPYTDKIETLCIQTLSTDNLVPRVYTHAIKALVVVNRILNAKARGGNSDGSGKPELQATAGRISETLLSIVKELLSVVYMNDSQHQSKSQPYTLPDLDGSYAMKLSPLLDRFKAFVQAHLYILTSRPTDAKHDTINHHTVLLITSQILSVAGSEKPRNGHHEQMYADRLATVMPVLVTYTARLLGALLNSLGPQAVAERESVWFLVRKVVAYSAGRGSVVRVSAWRLVDVFVGVYGVGGVDVVYKGIVEDLVADVVSVSAVGGVKMGRGECAVVVAAAKTLTSVLTYTTPQHLSSGSLTALFTTVVQTLLAVDASPRAFGKSIQIALSTLLVKCLQCHGRDAFPYEWVSMGLRALVELASRADLEVKPKIEALLNAHSDVLFGYRPVFGRADGGGLDADADREQGIKGVGYGSISTTGNSGGFMEFIAARRDEPVAPVAKPIVAHILGSSSISATIPVKSSSRAVSPVRSVKSADEFSTRATDGGSPRRGGSPTRASSAGSSRGEVEKKEERVEALVAPQKAVKPVSFTREVEDDMEVEEEKPVNSVKHTFVMPDEAEGDADIELPDIVIEEEDEESDEEEDDVDDGN</sequence>
<comment type="caution">
    <text evidence="3">The sequence shown here is derived from an EMBL/GenBank/DDBJ whole genome shotgun (WGS) entry which is preliminary data.</text>
</comment>
<dbReference type="SUPFAM" id="SSF48371">
    <property type="entry name" value="ARM repeat"/>
    <property type="match status" value="1"/>
</dbReference>
<keyword evidence="4" id="KW-1185">Reference proteome</keyword>
<dbReference type="Pfam" id="PF08167">
    <property type="entry name" value="RIX1"/>
    <property type="match status" value="1"/>
</dbReference>
<feature type="domain" description="Pre-rRNA-processing protein RIX1 N-terminal" evidence="2">
    <location>
        <begin position="20"/>
        <end position="194"/>
    </location>
</feature>